<comment type="similarity">
    <text evidence="3">Belongs to the UPF0194 family.</text>
</comment>
<accession>A0ABT2YKZ6</accession>
<keyword evidence="4" id="KW-0732">Signal</keyword>
<protein>
    <submittedName>
        <fullName evidence="10">Efflux RND transporter periplasmic adaptor subunit</fullName>
    </submittedName>
</protein>
<evidence type="ECO:0000259" key="8">
    <source>
        <dbReference type="Pfam" id="PF25917"/>
    </source>
</evidence>
<comment type="subcellular location">
    <subcellularLocation>
        <location evidence="1">Periplasm</location>
    </subcellularLocation>
</comment>
<dbReference type="InterPro" id="IPR058625">
    <property type="entry name" value="MdtA-like_BSH"/>
</dbReference>
<comment type="caution">
    <text evidence="10">The sequence shown here is derived from an EMBL/GenBank/DDBJ whole genome shotgun (WGS) entry which is preliminary data.</text>
</comment>
<dbReference type="InterPro" id="IPR006143">
    <property type="entry name" value="RND_pump_MFP"/>
</dbReference>
<dbReference type="NCBIfam" id="TIGR01730">
    <property type="entry name" value="RND_mfp"/>
    <property type="match status" value="1"/>
</dbReference>
<dbReference type="PANTHER" id="PTHR32347:SF29">
    <property type="entry name" value="UPF0194 MEMBRANE PROTEIN YBHG"/>
    <property type="match status" value="1"/>
</dbReference>
<dbReference type="Pfam" id="PF25917">
    <property type="entry name" value="BSH_RND"/>
    <property type="match status" value="1"/>
</dbReference>
<keyword evidence="6 7" id="KW-0175">Coiled coil</keyword>
<evidence type="ECO:0000313" key="10">
    <source>
        <dbReference type="EMBL" id="MCV2370734.1"/>
    </source>
</evidence>
<evidence type="ECO:0000256" key="1">
    <source>
        <dbReference type="ARBA" id="ARBA00004418"/>
    </source>
</evidence>
<keyword evidence="11" id="KW-1185">Reference proteome</keyword>
<dbReference type="Proteomes" id="UP001209701">
    <property type="component" value="Unassembled WGS sequence"/>
</dbReference>
<dbReference type="Gene3D" id="2.40.50.100">
    <property type="match status" value="1"/>
</dbReference>
<comment type="similarity">
    <text evidence="2">Belongs to the membrane fusion protein (MFP) (TC 8.A.1) family.</text>
</comment>
<dbReference type="Gene3D" id="2.40.30.170">
    <property type="match status" value="1"/>
</dbReference>
<evidence type="ECO:0000256" key="5">
    <source>
        <dbReference type="ARBA" id="ARBA00022764"/>
    </source>
</evidence>
<dbReference type="PANTHER" id="PTHR32347">
    <property type="entry name" value="EFFLUX SYSTEM COMPONENT YKNX-RELATED"/>
    <property type="match status" value="1"/>
</dbReference>
<dbReference type="RefSeq" id="WP_263573323.1">
    <property type="nucleotide sequence ID" value="NZ_JAJIRN010000010.1"/>
</dbReference>
<evidence type="ECO:0000259" key="9">
    <source>
        <dbReference type="Pfam" id="PF25954"/>
    </source>
</evidence>
<organism evidence="10 11">
    <name type="scientific">Roseateles oligotrophus</name>
    <dbReference type="NCBI Taxonomy" id="1769250"/>
    <lineage>
        <taxon>Bacteria</taxon>
        <taxon>Pseudomonadati</taxon>
        <taxon>Pseudomonadota</taxon>
        <taxon>Betaproteobacteria</taxon>
        <taxon>Burkholderiales</taxon>
        <taxon>Sphaerotilaceae</taxon>
        <taxon>Roseateles</taxon>
    </lineage>
</organism>
<dbReference type="Gene3D" id="1.10.287.470">
    <property type="entry name" value="Helix hairpin bin"/>
    <property type="match status" value="1"/>
</dbReference>
<dbReference type="Gene3D" id="2.40.420.20">
    <property type="match status" value="1"/>
</dbReference>
<name>A0ABT2YKZ6_9BURK</name>
<reference evidence="10 11" key="1">
    <citation type="submission" date="2021-11" db="EMBL/GenBank/DDBJ databases">
        <authorList>
            <person name="Liang Q."/>
            <person name="Mou H."/>
            <person name="Liu Z."/>
        </authorList>
    </citation>
    <scope>NUCLEOTIDE SEQUENCE [LARGE SCALE GENOMIC DNA]</scope>
    <source>
        <strain evidence="10 11">CHU3</strain>
    </source>
</reference>
<evidence type="ECO:0000256" key="4">
    <source>
        <dbReference type="ARBA" id="ARBA00022729"/>
    </source>
</evidence>
<dbReference type="InterPro" id="IPR050465">
    <property type="entry name" value="UPF0194_transport"/>
</dbReference>
<evidence type="ECO:0000256" key="7">
    <source>
        <dbReference type="SAM" id="Coils"/>
    </source>
</evidence>
<evidence type="ECO:0000256" key="6">
    <source>
        <dbReference type="ARBA" id="ARBA00023054"/>
    </source>
</evidence>
<gene>
    <name evidence="10" type="ORF">LNV07_21830</name>
</gene>
<dbReference type="SUPFAM" id="SSF111369">
    <property type="entry name" value="HlyD-like secretion proteins"/>
    <property type="match status" value="2"/>
</dbReference>
<feature type="domain" description="CusB-like beta-barrel" evidence="9">
    <location>
        <begin position="259"/>
        <end position="330"/>
    </location>
</feature>
<proteinExistence type="inferred from homology"/>
<dbReference type="InterPro" id="IPR058792">
    <property type="entry name" value="Beta-barrel_RND_2"/>
</dbReference>
<evidence type="ECO:0000313" key="11">
    <source>
        <dbReference type="Proteomes" id="UP001209701"/>
    </source>
</evidence>
<evidence type="ECO:0000256" key="3">
    <source>
        <dbReference type="ARBA" id="ARBA00010602"/>
    </source>
</evidence>
<dbReference type="EMBL" id="JAJIRN010000010">
    <property type="protein sequence ID" value="MCV2370734.1"/>
    <property type="molecule type" value="Genomic_DNA"/>
</dbReference>
<keyword evidence="5" id="KW-0574">Periplasm</keyword>
<feature type="domain" description="Multidrug resistance protein MdtA-like barrel-sandwich hybrid" evidence="8">
    <location>
        <begin position="65"/>
        <end position="248"/>
    </location>
</feature>
<sequence>MKPFLPAILHKLGWKSKLALLAPTLLLAGVAWRHWQGPEIEAETVMRRDFVQSVVASGRVEAPHRVDIAAQITATVLRVPVVEGQVVRAGDLLIELEASELQAGLRQAEMALQQAQARLRQVTDLQLPVAEQQQRQALSNLNNAKAQLSRQQALFAQGFIGEAALDQARNALELSDAQWRLTQKQTESLRPQGSDHALAEAALAQARASAEAARARARYARISAPADGTLIGRNVEVGDVVQAGKQLMTLSPSGRTQLVLNIDERNLHLIALGQKALASADAYPDQRFPATLAFINPGVNAQTGAVEVKLDVAAPPAYLSQDMTVSVDIEVARKPQALLLPLSTLHEAPGMAPWALRIDESGRATRRELRLGLRSGGHAELLDGLAEGDRLLLASEAVEPGAHVRIKPGAVGPAKR</sequence>
<feature type="coiled-coil region" evidence="7">
    <location>
        <begin position="98"/>
        <end position="151"/>
    </location>
</feature>
<dbReference type="Pfam" id="PF25954">
    <property type="entry name" value="Beta-barrel_RND_2"/>
    <property type="match status" value="1"/>
</dbReference>
<evidence type="ECO:0000256" key="2">
    <source>
        <dbReference type="ARBA" id="ARBA00009477"/>
    </source>
</evidence>